<accession>A0A9P6KG98</accession>
<comment type="similarity">
    <text evidence="2">Belongs to the SLC29A/ENT transporter (TC 2.A.57) family.</text>
</comment>
<dbReference type="GO" id="GO:0000329">
    <property type="term" value="C:fungal-type vacuole membrane"/>
    <property type="evidence" value="ECO:0007669"/>
    <property type="project" value="TreeGrafter"/>
</dbReference>
<feature type="transmembrane region" description="Helical" evidence="7">
    <location>
        <begin position="467"/>
        <end position="486"/>
    </location>
</feature>
<feature type="transmembrane region" description="Helical" evidence="7">
    <location>
        <begin position="57"/>
        <end position="76"/>
    </location>
</feature>
<dbReference type="OrthoDB" id="10261753at2759"/>
<gene>
    <name evidence="8" type="ORF">BGW38_008508</name>
</gene>
<dbReference type="Proteomes" id="UP000780801">
    <property type="component" value="Unassembled WGS sequence"/>
</dbReference>
<reference evidence="8" key="1">
    <citation type="journal article" date="2020" name="Fungal Divers.">
        <title>Resolving the Mortierellaceae phylogeny through synthesis of multi-gene phylogenetics and phylogenomics.</title>
        <authorList>
            <person name="Vandepol N."/>
            <person name="Liber J."/>
            <person name="Desiro A."/>
            <person name="Na H."/>
            <person name="Kennedy M."/>
            <person name="Barry K."/>
            <person name="Grigoriev I.V."/>
            <person name="Miller A.N."/>
            <person name="O'Donnell K."/>
            <person name="Stajich J.E."/>
            <person name="Bonito G."/>
        </authorList>
    </citation>
    <scope>NUCLEOTIDE SEQUENCE</scope>
    <source>
        <strain evidence="8">KOD1015</strain>
    </source>
</reference>
<name>A0A9P6KG98_9FUNG</name>
<proteinExistence type="inferred from homology"/>
<feature type="transmembrane region" description="Helical" evidence="7">
    <location>
        <begin position="249"/>
        <end position="270"/>
    </location>
</feature>
<keyword evidence="3" id="KW-0813">Transport</keyword>
<feature type="transmembrane region" description="Helical" evidence="7">
    <location>
        <begin position="124"/>
        <end position="144"/>
    </location>
</feature>
<evidence type="ECO:0000256" key="5">
    <source>
        <dbReference type="ARBA" id="ARBA00022989"/>
    </source>
</evidence>
<evidence type="ECO:0008006" key="10">
    <source>
        <dbReference type="Google" id="ProtNLM"/>
    </source>
</evidence>
<feature type="transmembrane region" description="Helical" evidence="7">
    <location>
        <begin position="506"/>
        <end position="534"/>
    </location>
</feature>
<evidence type="ECO:0000313" key="8">
    <source>
        <dbReference type="EMBL" id="KAF9583793.1"/>
    </source>
</evidence>
<dbReference type="GO" id="GO:0015205">
    <property type="term" value="F:nucleobase transmembrane transporter activity"/>
    <property type="evidence" value="ECO:0007669"/>
    <property type="project" value="TreeGrafter"/>
</dbReference>
<evidence type="ECO:0000256" key="1">
    <source>
        <dbReference type="ARBA" id="ARBA00004141"/>
    </source>
</evidence>
<comment type="subcellular location">
    <subcellularLocation>
        <location evidence="1">Membrane</location>
        <topology evidence="1">Multi-pass membrane protein</topology>
    </subcellularLocation>
</comment>
<dbReference type="Pfam" id="PF01733">
    <property type="entry name" value="Nucleoside_tran"/>
    <property type="match status" value="1"/>
</dbReference>
<dbReference type="GO" id="GO:0034257">
    <property type="term" value="F:nicotinamide riboside transmembrane transporter activity"/>
    <property type="evidence" value="ECO:0007669"/>
    <property type="project" value="TreeGrafter"/>
</dbReference>
<protein>
    <recommendedName>
        <fullName evidence="10">Nucleoside transporter</fullName>
    </recommendedName>
</protein>
<evidence type="ECO:0000256" key="7">
    <source>
        <dbReference type="SAM" id="Phobius"/>
    </source>
</evidence>
<keyword evidence="6 7" id="KW-0472">Membrane</keyword>
<evidence type="ECO:0000256" key="3">
    <source>
        <dbReference type="ARBA" id="ARBA00022448"/>
    </source>
</evidence>
<evidence type="ECO:0000256" key="4">
    <source>
        <dbReference type="ARBA" id="ARBA00022692"/>
    </source>
</evidence>
<dbReference type="PANTHER" id="PTHR10332">
    <property type="entry name" value="EQUILIBRATIVE NUCLEOSIDE TRANSPORTER"/>
    <property type="match status" value="1"/>
</dbReference>
<feature type="transmembrane region" description="Helical" evidence="7">
    <location>
        <begin position="156"/>
        <end position="175"/>
    </location>
</feature>
<dbReference type="PANTHER" id="PTHR10332:SF88">
    <property type="entry name" value="EQUILIBRATIVE NUCLEOSIDE TRANSPORTER 1, ISOFORM A"/>
    <property type="match status" value="1"/>
</dbReference>
<keyword evidence="9" id="KW-1185">Reference proteome</keyword>
<organism evidence="8 9">
    <name type="scientific">Lunasporangiospora selenospora</name>
    <dbReference type="NCBI Taxonomy" id="979761"/>
    <lineage>
        <taxon>Eukaryota</taxon>
        <taxon>Fungi</taxon>
        <taxon>Fungi incertae sedis</taxon>
        <taxon>Mucoromycota</taxon>
        <taxon>Mortierellomycotina</taxon>
        <taxon>Mortierellomycetes</taxon>
        <taxon>Mortierellales</taxon>
        <taxon>Mortierellaceae</taxon>
        <taxon>Lunasporangiospora</taxon>
    </lineage>
</organism>
<feature type="transmembrane region" description="Helical" evidence="7">
    <location>
        <begin position="96"/>
        <end position="118"/>
    </location>
</feature>
<dbReference type="EMBL" id="JAABOA010000589">
    <property type="protein sequence ID" value="KAF9583793.1"/>
    <property type="molecule type" value="Genomic_DNA"/>
</dbReference>
<feature type="transmembrane region" description="Helical" evidence="7">
    <location>
        <begin position="389"/>
        <end position="409"/>
    </location>
</feature>
<keyword evidence="5 7" id="KW-1133">Transmembrane helix</keyword>
<evidence type="ECO:0000313" key="9">
    <source>
        <dbReference type="Proteomes" id="UP000780801"/>
    </source>
</evidence>
<evidence type="ECO:0000256" key="2">
    <source>
        <dbReference type="ARBA" id="ARBA00007965"/>
    </source>
</evidence>
<sequence>MPTEADETTPLFSQGGNYDTTHLEVGHADNDDDPRRDYNLGAHRIVEHGPPADKWNLSYWIMIVQGTAMLLPWNAFITAKDFFQMRLEGSPYEHNFLNYFSAAYMGMNLLVVGSSILIQKQAPGTTHVIGSLLLNAGVFLSILISIQMERDVDPTVYFYFALTMLSLSAISTSFLQNGMFGLAAKFTGRHVQGVMLGQGVAGVGVAISQIVSQILSPPKGKSYQDDLVVSMGEGGGRHRHRTEGLEHSAFLFFSVALSFTLFSVMAQALLTRLPIYQYYTEEQLLRPIEFLAPPSPSGSTDNLSALVPENARRNSTSSNATAATTATVTPAMVAESNRRQAEETALFEEAERINHVRSTSLGAIALADDESASQLMRDIYPKKRPHPLVILYISIALIYGLTLCVFPSLTGLVVSTNTDPNRWRISGDLFVPIHFLMYNLGDWSGKVLPSFAWLAPNLQHPTRQQQMNYLAVGLARILLIPIFLTANLPVLPEKRLLPLLIHSDGAWFFLVYFLALTNGYFSSCVMMIGPASVLGGENKAQAGVKLGFWLTAGLAVGSVVSFGVRELMCLRGGCEI</sequence>
<dbReference type="InterPro" id="IPR002259">
    <property type="entry name" value="Eqnu_transpt"/>
</dbReference>
<dbReference type="AlphaFoldDB" id="A0A9P6KG98"/>
<feature type="transmembrane region" description="Helical" evidence="7">
    <location>
        <begin position="546"/>
        <end position="564"/>
    </location>
</feature>
<comment type="caution">
    <text evidence="8">The sequence shown here is derived from an EMBL/GenBank/DDBJ whole genome shotgun (WGS) entry which is preliminary data.</text>
</comment>
<evidence type="ECO:0000256" key="6">
    <source>
        <dbReference type="ARBA" id="ARBA00023136"/>
    </source>
</evidence>
<keyword evidence="4 7" id="KW-0812">Transmembrane</keyword>
<dbReference type="GO" id="GO:0005886">
    <property type="term" value="C:plasma membrane"/>
    <property type="evidence" value="ECO:0007669"/>
    <property type="project" value="TreeGrafter"/>
</dbReference>